<protein>
    <submittedName>
        <fullName evidence="3">TrbC/VirB2 family protein</fullName>
    </submittedName>
</protein>
<accession>A0A9X7YG47</accession>
<name>A0A9X7YG47_SPHYA</name>
<evidence type="ECO:0000313" key="4">
    <source>
        <dbReference type="Proteomes" id="UP000515377"/>
    </source>
</evidence>
<keyword evidence="2" id="KW-0812">Transmembrane</keyword>
<evidence type="ECO:0000313" key="3">
    <source>
        <dbReference type="EMBL" id="QNG49284.1"/>
    </source>
</evidence>
<dbReference type="Proteomes" id="UP000515377">
    <property type="component" value="Chromosome"/>
</dbReference>
<sequence>MIAPYGSSGLVAALEWIERLMLGTPATGVAILAIAVVGLLALQGRLDWKRGNRVILGCFLIFGAPVIAAGLLGRIDNPSVRPSPTAEADIDAPPPPPPRNQPFDPYAGAAVQRTW</sequence>
<dbReference type="AlphaFoldDB" id="A0A9X7YG47"/>
<keyword evidence="2" id="KW-1133">Transmembrane helix</keyword>
<dbReference type="InterPro" id="IPR007039">
    <property type="entry name" value="TrbC/VirB2"/>
</dbReference>
<evidence type="ECO:0000256" key="1">
    <source>
        <dbReference type="SAM" id="MobiDB-lite"/>
    </source>
</evidence>
<feature type="region of interest" description="Disordered" evidence="1">
    <location>
        <begin position="80"/>
        <end position="115"/>
    </location>
</feature>
<proteinExistence type="predicted"/>
<evidence type="ECO:0000256" key="2">
    <source>
        <dbReference type="SAM" id="Phobius"/>
    </source>
</evidence>
<feature type="transmembrane region" description="Helical" evidence="2">
    <location>
        <begin position="20"/>
        <end position="42"/>
    </location>
</feature>
<keyword evidence="2" id="KW-0472">Membrane</keyword>
<reference evidence="3 4" key="1">
    <citation type="submission" date="2020-07" db="EMBL/GenBank/DDBJ databases">
        <title>Whole genome sequence of Sphingobium yanoikuyae A3.</title>
        <authorList>
            <person name="Han S.-S."/>
        </authorList>
    </citation>
    <scope>NUCLEOTIDE SEQUENCE [LARGE SCALE GENOMIC DNA]</scope>
    <source>
        <strain evidence="3 4">A3</strain>
    </source>
</reference>
<gene>
    <name evidence="3" type="ORF">H3V42_29055</name>
</gene>
<organism evidence="3 4">
    <name type="scientific">Sphingobium yanoikuyae</name>
    <name type="common">Sphingomonas yanoikuyae</name>
    <dbReference type="NCBI Taxonomy" id="13690"/>
    <lineage>
        <taxon>Bacteria</taxon>
        <taxon>Pseudomonadati</taxon>
        <taxon>Pseudomonadota</taxon>
        <taxon>Alphaproteobacteria</taxon>
        <taxon>Sphingomonadales</taxon>
        <taxon>Sphingomonadaceae</taxon>
        <taxon>Sphingobium</taxon>
    </lineage>
</organism>
<feature type="transmembrane region" description="Helical" evidence="2">
    <location>
        <begin position="54"/>
        <end position="75"/>
    </location>
</feature>
<dbReference type="Pfam" id="PF04956">
    <property type="entry name" value="TrbC"/>
    <property type="match status" value="1"/>
</dbReference>
<dbReference type="EMBL" id="CP060122">
    <property type="protein sequence ID" value="QNG49284.1"/>
    <property type="molecule type" value="Genomic_DNA"/>
</dbReference>